<dbReference type="EMBL" id="CP000698">
    <property type="protein sequence ID" value="ABQ26041.1"/>
    <property type="molecule type" value="Genomic_DNA"/>
</dbReference>
<name>A5GF36_GEOUR</name>
<keyword evidence="2" id="KW-1185">Reference proteome</keyword>
<dbReference type="STRING" id="351605.Gura_1851"/>
<dbReference type="AlphaFoldDB" id="A5GF36"/>
<sequence>MMLAGCSGSGESSSPTISGIAAAGSTLTGTVYLKDSSIPTRELSVPIAADGSFSFGLNGLTAPFILKATGTANGNNLTLYSFATAAGVANINPLSSLAVVLANGSDDLTSLYNSPDPVKMHAILNALPNAITNVQTVLQPTLAKFGAATVNFISDPYAANHQGLDLLLDMAAISAGNGIVTIMDKPANKTIQIPLNSLMPGSIDIISAPISSAGSVLVWPTLPAVAPNETVNFTAVVIGSANQQVTWSVVEGNGGTITKTGVYTA</sequence>
<evidence type="ECO:0000313" key="1">
    <source>
        <dbReference type="EMBL" id="ABQ26041.1"/>
    </source>
</evidence>
<accession>A5GF36</accession>
<protein>
    <submittedName>
        <fullName evidence="1">Uncharacterized protein</fullName>
    </submittedName>
</protein>
<dbReference type="HOGENOM" id="CLU_1048728_0_0_7"/>
<reference evidence="1 2" key="1">
    <citation type="submission" date="2007-05" db="EMBL/GenBank/DDBJ databases">
        <title>Complete sequence of Geobacter uraniireducens Rf4.</title>
        <authorList>
            <consortium name="US DOE Joint Genome Institute"/>
            <person name="Copeland A."/>
            <person name="Lucas S."/>
            <person name="Lapidus A."/>
            <person name="Barry K."/>
            <person name="Detter J.C."/>
            <person name="Glavina del Rio T."/>
            <person name="Hammon N."/>
            <person name="Israni S."/>
            <person name="Dalin E."/>
            <person name="Tice H."/>
            <person name="Pitluck S."/>
            <person name="Chertkov O."/>
            <person name="Brettin T."/>
            <person name="Bruce D."/>
            <person name="Han C."/>
            <person name="Schmutz J."/>
            <person name="Larimer F."/>
            <person name="Land M."/>
            <person name="Hauser L."/>
            <person name="Kyrpides N."/>
            <person name="Mikhailova N."/>
            <person name="Shelobolina E."/>
            <person name="Aklujkar M."/>
            <person name="Lovley D."/>
            <person name="Richardson P."/>
        </authorList>
    </citation>
    <scope>NUCLEOTIDE SEQUENCE [LARGE SCALE GENOMIC DNA]</scope>
    <source>
        <strain evidence="2">ATCC BAA-1134 / JCM 13001 / Rf4</strain>
    </source>
</reference>
<gene>
    <name evidence="1" type="ordered locus">Gura_1851</name>
</gene>
<evidence type="ECO:0000313" key="2">
    <source>
        <dbReference type="Proteomes" id="UP000006695"/>
    </source>
</evidence>
<organism evidence="1 2">
    <name type="scientific">Geotalea uraniireducens (strain Rf4)</name>
    <name type="common">Geobacter uraniireducens</name>
    <dbReference type="NCBI Taxonomy" id="351605"/>
    <lineage>
        <taxon>Bacteria</taxon>
        <taxon>Pseudomonadati</taxon>
        <taxon>Thermodesulfobacteriota</taxon>
        <taxon>Desulfuromonadia</taxon>
        <taxon>Geobacterales</taxon>
        <taxon>Geobacteraceae</taxon>
        <taxon>Geotalea</taxon>
    </lineage>
</organism>
<proteinExistence type="predicted"/>
<dbReference type="Proteomes" id="UP000006695">
    <property type="component" value="Chromosome"/>
</dbReference>
<dbReference type="KEGG" id="gur:Gura_1851"/>